<evidence type="ECO:0000313" key="11">
    <source>
        <dbReference type="EMBL" id="MBB5471495.1"/>
    </source>
</evidence>
<keyword evidence="12" id="KW-1185">Reference proteome</keyword>
<sequence length="500" mass="53739">MSSLSRPPVPAGARFAGPVLDRRTALGLGAAAAGAVLLGGCSSTPAPDPAPSAWAPPSAPLTFPAGYTWGAATSAFQVEGSTTADGRGPSVWDTFCATPGKIRSGATGDPGADVYRRWADDIRLMTELGIGSYRFSVSWPRVQPTGSGDVNQVGLDWYRRFVDGLVDAGIRPAITLFHWDLPQALQDAGGWAVRDTAQRFADYAGIMVDALGDTGADWFTINEPKTHAYVGHWYGAHAPGLKNPQTAVTAVHHQLLAHGLAVQRFRDAGADGRIGIALNLLPVYPLEGAEEAATRVDAAENRLFLDPVLTGSYPDDAIGILAGQVPAEPSRFEALIEDGDMETISTPSDLLAIQYYGVTGVATTGAQVTIHPTSAASWQQIWPEGLYDLLTRLRDEYPAIPLLLTENGIPDESAALTTDDPYRTEYLRTHFQQAARAVADGVPLEAHYVWSFLDNFEWGEGYEQRWGIVGVDFDTQERTPKDSFRFYQQVIADNAVPPAS</sequence>
<dbReference type="InterPro" id="IPR017853">
    <property type="entry name" value="GH"/>
</dbReference>
<evidence type="ECO:0000256" key="7">
    <source>
        <dbReference type="PIRSR" id="PIRSR617736-1"/>
    </source>
</evidence>
<name>A0A511FDW3_9CELL</name>
<dbReference type="PROSITE" id="PS51318">
    <property type="entry name" value="TAT"/>
    <property type="match status" value="1"/>
</dbReference>
<protein>
    <recommendedName>
        <fullName evidence="9">Beta-glucosidase</fullName>
        <ecNumber evidence="9">3.2.1.21</ecNumber>
    </recommendedName>
</protein>
<dbReference type="AlphaFoldDB" id="A0A511FDW3"/>
<evidence type="ECO:0000256" key="9">
    <source>
        <dbReference type="RuleBase" id="RU361175"/>
    </source>
</evidence>
<organism evidence="10 12">
    <name type="scientific">Cellulomonas hominis</name>
    <dbReference type="NCBI Taxonomy" id="156981"/>
    <lineage>
        <taxon>Bacteria</taxon>
        <taxon>Bacillati</taxon>
        <taxon>Actinomycetota</taxon>
        <taxon>Actinomycetes</taxon>
        <taxon>Micrococcales</taxon>
        <taxon>Cellulomonadaceae</taxon>
        <taxon>Cellulomonas</taxon>
    </lineage>
</organism>
<keyword evidence="4" id="KW-0119">Carbohydrate metabolism</keyword>
<dbReference type="EMBL" id="JACHDN010000001">
    <property type="protein sequence ID" value="MBB5471495.1"/>
    <property type="molecule type" value="Genomic_DNA"/>
</dbReference>
<evidence type="ECO:0000313" key="12">
    <source>
        <dbReference type="Proteomes" id="UP000321723"/>
    </source>
</evidence>
<dbReference type="Gene3D" id="3.20.20.80">
    <property type="entry name" value="Glycosidases"/>
    <property type="match status" value="1"/>
</dbReference>
<dbReference type="InterPro" id="IPR006311">
    <property type="entry name" value="TAT_signal"/>
</dbReference>
<keyword evidence="6" id="KW-0624">Polysaccharide degradation</keyword>
<dbReference type="InterPro" id="IPR001360">
    <property type="entry name" value="Glyco_hydro_1"/>
</dbReference>
<dbReference type="RefSeq" id="WP_246803022.1">
    <property type="nucleotide sequence ID" value="NZ_BJVQ01000017.1"/>
</dbReference>
<feature type="binding site" evidence="8">
    <location>
        <position position="356"/>
    </location>
    <ligand>
        <name>substrate</name>
    </ligand>
</feature>
<feature type="binding site" evidence="8">
    <location>
        <position position="222"/>
    </location>
    <ligand>
        <name>substrate</name>
    </ligand>
</feature>
<reference evidence="10 12" key="1">
    <citation type="submission" date="2019-07" db="EMBL/GenBank/DDBJ databases">
        <title>Whole genome shotgun sequence of Cellulomonas hominis NBRC 16055.</title>
        <authorList>
            <person name="Hosoyama A."/>
            <person name="Uohara A."/>
            <person name="Ohji S."/>
            <person name="Ichikawa N."/>
        </authorList>
    </citation>
    <scope>NUCLEOTIDE SEQUENCE [LARGE SCALE GENOMIC DNA]</scope>
    <source>
        <strain evidence="10 12">NBRC 16055</strain>
    </source>
</reference>
<dbReference type="GO" id="GO:0005829">
    <property type="term" value="C:cytosol"/>
    <property type="evidence" value="ECO:0007669"/>
    <property type="project" value="TreeGrafter"/>
</dbReference>
<dbReference type="PRINTS" id="PR00131">
    <property type="entry name" value="GLHYDRLASE1"/>
</dbReference>
<evidence type="ECO:0000256" key="8">
    <source>
        <dbReference type="PIRSR" id="PIRSR617736-2"/>
    </source>
</evidence>
<evidence type="ECO:0000313" key="13">
    <source>
        <dbReference type="Proteomes" id="UP000564629"/>
    </source>
</evidence>
<keyword evidence="2 9" id="KW-0378">Hydrolase</keyword>
<feature type="binding site" evidence="8">
    <location>
        <begin position="457"/>
        <end position="458"/>
    </location>
    <ligand>
        <name>substrate</name>
    </ligand>
</feature>
<evidence type="ECO:0000256" key="3">
    <source>
        <dbReference type="ARBA" id="ARBA00023001"/>
    </source>
</evidence>
<feature type="active site" description="Proton donor" evidence="7">
    <location>
        <position position="223"/>
    </location>
</feature>
<feature type="binding site" evidence="8">
    <location>
        <position position="178"/>
    </location>
    <ligand>
        <name>substrate</name>
    </ligand>
</feature>
<evidence type="ECO:0000256" key="5">
    <source>
        <dbReference type="ARBA" id="ARBA00023295"/>
    </source>
</evidence>
<accession>A0A511FDW3</accession>
<keyword evidence="5 9" id="KW-0326">Glycosidase</keyword>
<evidence type="ECO:0000256" key="2">
    <source>
        <dbReference type="ARBA" id="ARBA00022801"/>
    </source>
</evidence>
<evidence type="ECO:0000256" key="1">
    <source>
        <dbReference type="ARBA" id="ARBA00010838"/>
    </source>
</evidence>
<dbReference type="GO" id="GO:0030245">
    <property type="term" value="P:cellulose catabolic process"/>
    <property type="evidence" value="ECO:0007669"/>
    <property type="project" value="UniProtKB-KW"/>
</dbReference>
<reference evidence="11 13" key="2">
    <citation type="submission" date="2020-08" db="EMBL/GenBank/DDBJ databases">
        <title>Sequencing the genomes of 1000 actinobacteria strains.</title>
        <authorList>
            <person name="Klenk H.-P."/>
        </authorList>
    </citation>
    <scope>NUCLEOTIDE SEQUENCE [LARGE SCALE GENOMIC DNA]</scope>
    <source>
        <strain evidence="11 13">DSM 9581</strain>
    </source>
</reference>
<dbReference type="NCBIfam" id="TIGR03356">
    <property type="entry name" value="BGL"/>
    <property type="match status" value="1"/>
</dbReference>
<feature type="active site" description="Nucleophile" evidence="7">
    <location>
        <position position="406"/>
    </location>
</feature>
<dbReference type="Proteomes" id="UP000564629">
    <property type="component" value="Unassembled WGS sequence"/>
</dbReference>
<evidence type="ECO:0000256" key="4">
    <source>
        <dbReference type="ARBA" id="ARBA00023277"/>
    </source>
</evidence>
<feature type="binding site" evidence="8">
    <location>
        <position position="77"/>
    </location>
    <ligand>
        <name>substrate</name>
    </ligand>
</feature>
<feature type="binding site" evidence="8">
    <location>
        <position position="450"/>
    </location>
    <ligand>
        <name>substrate</name>
    </ligand>
</feature>
<comment type="catalytic activity">
    <reaction evidence="9">
        <text>Hydrolysis of terminal, non-reducing beta-D-glucosyl residues with release of beta-D-glucose.</text>
        <dbReference type="EC" id="3.2.1.21"/>
    </reaction>
</comment>
<comment type="similarity">
    <text evidence="1 9">Belongs to the glycosyl hydrolase 1 family.</text>
</comment>
<evidence type="ECO:0000256" key="6">
    <source>
        <dbReference type="ARBA" id="ARBA00023326"/>
    </source>
</evidence>
<dbReference type="InterPro" id="IPR017736">
    <property type="entry name" value="Glyco_hydro_1_beta-glucosidase"/>
</dbReference>
<dbReference type="PANTHER" id="PTHR10353:SF36">
    <property type="entry name" value="LP05116P"/>
    <property type="match status" value="1"/>
</dbReference>
<proteinExistence type="inferred from homology"/>
<dbReference type="SUPFAM" id="SSF51445">
    <property type="entry name" value="(Trans)glycosidases"/>
    <property type="match status" value="1"/>
</dbReference>
<dbReference type="PANTHER" id="PTHR10353">
    <property type="entry name" value="GLYCOSYL HYDROLASE"/>
    <property type="match status" value="1"/>
</dbReference>
<dbReference type="Proteomes" id="UP000321723">
    <property type="component" value="Unassembled WGS sequence"/>
</dbReference>
<dbReference type="EMBL" id="BJVQ01000017">
    <property type="protein sequence ID" value="GEL46507.1"/>
    <property type="molecule type" value="Genomic_DNA"/>
</dbReference>
<dbReference type="GO" id="GO:0008422">
    <property type="term" value="F:beta-glucosidase activity"/>
    <property type="evidence" value="ECO:0007669"/>
    <property type="project" value="UniProtKB-EC"/>
</dbReference>
<comment type="caution">
    <text evidence="10">The sequence shown here is derived from an EMBL/GenBank/DDBJ whole genome shotgun (WGS) entry which is preliminary data.</text>
</comment>
<gene>
    <name evidence="10" type="ORF">CHO01_16230</name>
    <name evidence="11" type="ORF">HNR08_000231</name>
</gene>
<evidence type="ECO:0000313" key="10">
    <source>
        <dbReference type="EMBL" id="GEL46507.1"/>
    </source>
</evidence>
<dbReference type="EC" id="3.2.1.21" evidence="9"/>
<dbReference type="FunFam" id="3.20.20.80:FF:000004">
    <property type="entry name" value="Beta-glucosidase 6-phospho-beta-glucosidase"/>
    <property type="match status" value="1"/>
</dbReference>
<dbReference type="Pfam" id="PF00232">
    <property type="entry name" value="Glyco_hydro_1"/>
    <property type="match status" value="1"/>
</dbReference>
<keyword evidence="3" id="KW-0136">Cellulose degradation</keyword>